<dbReference type="GO" id="GO:0008556">
    <property type="term" value="F:P-type potassium transmembrane transporter activity"/>
    <property type="evidence" value="ECO:0007669"/>
    <property type="project" value="InterPro"/>
</dbReference>
<dbReference type="OrthoDB" id="9788285at2"/>
<comment type="similarity">
    <text evidence="11">Belongs to the KdpC family.</text>
</comment>
<keyword evidence="4 11" id="KW-0812">Transmembrane</keyword>
<keyword evidence="9 11" id="KW-0406">Ion transport</keyword>
<dbReference type="Pfam" id="PF02669">
    <property type="entry name" value="KdpC"/>
    <property type="match status" value="1"/>
</dbReference>
<evidence type="ECO:0000313" key="13">
    <source>
        <dbReference type="Proteomes" id="UP000239197"/>
    </source>
</evidence>
<dbReference type="HAMAP" id="MF_00276">
    <property type="entry name" value="KdpC"/>
    <property type="match status" value="1"/>
</dbReference>
<dbReference type="InterPro" id="IPR003820">
    <property type="entry name" value="KdpC"/>
</dbReference>
<sequence length="197" mass="20570">MSVTRTAYVRPALVMTVLLTLATGVAYPLLTTGVSELVFRPQAMGSLIQDGSNKLVGSALIGQNFTRNDYFWGRPSVTSDSPYNAMSSGGSNLAASNPALDQAVKDRVAALRKANPQSPAAVPVDLVTASGSGLDPQISVEAAQWQAPRIAAARGLPLAQVNKLIDDNTSSPLIGFLGPNVVNVLGLNRALDELKAE</sequence>
<evidence type="ECO:0000256" key="3">
    <source>
        <dbReference type="ARBA" id="ARBA00022538"/>
    </source>
</evidence>
<accession>A0A2L1URJ7</accession>
<evidence type="ECO:0000256" key="7">
    <source>
        <dbReference type="ARBA" id="ARBA00022958"/>
    </source>
</evidence>
<evidence type="ECO:0000256" key="11">
    <source>
        <dbReference type="HAMAP-Rule" id="MF_00276"/>
    </source>
</evidence>
<dbReference type="KEGG" id="rox:BV494_10955"/>
<evidence type="ECO:0000256" key="1">
    <source>
        <dbReference type="ARBA" id="ARBA00022448"/>
    </source>
</evidence>
<keyword evidence="1 11" id="KW-0813">Transport</keyword>
<name>A0A2L1URJ7_9GAMM</name>
<comment type="function">
    <text evidence="11">Part of the high-affinity ATP-driven potassium transport (or Kdp) system, which catalyzes the hydrolysis of ATP coupled with the electrogenic transport of potassium into the cytoplasm. This subunit acts as a catalytic chaperone that increases the ATP-binding affinity of the ATP-hydrolyzing subunit KdpB by the formation of a transient KdpB/KdpC/ATP ternary complex.</text>
</comment>
<evidence type="ECO:0000313" key="12">
    <source>
        <dbReference type="EMBL" id="AVF35418.1"/>
    </source>
</evidence>
<dbReference type="PANTHER" id="PTHR30042">
    <property type="entry name" value="POTASSIUM-TRANSPORTING ATPASE C CHAIN"/>
    <property type="match status" value="1"/>
</dbReference>
<keyword evidence="2 11" id="KW-1003">Cell membrane</keyword>
<protein>
    <recommendedName>
        <fullName evidence="11">Potassium-transporting ATPase KdpC subunit</fullName>
    </recommendedName>
    <alternativeName>
        <fullName evidence="11">ATP phosphohydrolase [potassium-transporting] C chain</fullName>
    </alternativeName>
    <alternativeName>
        <fullName evidence="11">Potassium-binding and translocating subunit C</fullName>
    </alternativeName>
    <alternativeName>
        <fullName evidence="11">Potassium-translocating ATPase C chain</fullName>
    </alternativeName>
</protein>
<evidence type="ECO:0000256" key="8">
    <source>
        <dbReference type="ARBA" id="ARBA00022989"/>
    </source>
</evidence>
<dbReference type="GO" id="GO:0005524">
    <property type="term" value="F:ATP binding"/>
    <property type="evidence" value="ECO:0007669"/>
    <property type="project" value="UniProtKB-UniRule"/>
</dbReference>
<dbReference type="NCBIfam" id="TIGR00681">
    <property type="entry name" value="kdpC"/>
    <property type="match status" value="1"/>
</dbReference>
<organism evidence="12 13">
    <name type="scientific">Rahnella sikkimica</name>
    <dbReference type="NCBI Taxonomy" id="1805933"/>
    <lineage>
        <taxon>Bacteria</taxon>
        <taxon>Pseudomonadati</taxon>
        <taxon>Pseudomonadota</taxon>
        <taxon>Gammaproteobacteria</taxon>
        <taxon>Enterobacterales</taxon>
        <taxon>Yersiniaceae</taxon>
        <taxon>Rahnella</taxon>
    </lineage>
</organism>
<dbReference type="GO" id="GO:0005886">
    <property type="term" value="C:plasma membrane"/>
    <property type="evidence" value="ECO:0007669"/>
    <property type="project" value="UniProtKB-SubCell"/>
</dbReference>
<comment type="subcellular location">
    <subcellularLocation>
        <location evidence="11">Cell membrane</location>
        <topology evidence="11">Single-pass membrane protein</topology>
    </subcellularLocation>
</comment>
<comment type="subunit">
    <text evidence="11">The system is composed of three essential subunits: KdpA, KdpB and KdpC.</text>
</comment>
<keyword evidence="8 11" id="KW-1133">Transmembrane helix</keyword>
<evidence type="ECO:0000256" key="4">
    <source>
        <dbReference type="ARBA" id="ARBA00022692"/>
    </source>
</evidence>
<dbReference type="PANTHER" id="PTHR30042:SF2">
    <property type="entry name" value="POTASSIUM-TRANSPORTING ATPASE KDPC SUBUNIT"/>
    <property type="match status" value="1"/>
</dbReference>
<keyword evidence="13" id="KW-1185">Reference proteome</keyword>
<dbReference type="EMBL" id="CP019062">
    <property type="protein sequence ID" value="AVF35418.1"/>
    <property type="molecule type" value="Genomic_DNA"/>
</dbReference>
<evidence type="ECO:0000256" key="9">
    <source>
        <dbReference type="ARBA" id="ARBA00023065"/>
    </source>
</evidence>
<reference evidence="13" key="1">
    <citation type="submission" date="2017-01" db="EMBL/GenBank/DDBJ databases">
        <title>Genome sequence of Rouxiella sp. ERMR1:05.</title>
        <authorList>
            <person name="Kumar R."/>
            <person name="Singh D."/>
            <person name="Kumar S."/>
        </authorList>
    </citation>
    <scope>NUCLEOTIDE SEQUENCE [LARGE SCALE GENOMIC DNA]</scope>
    <source>
        <strain evidence="13">ERMR1:05</strain>
    </source>
</reference>
<keyword evidence="3 11" id="KW-0633">Potassium transport</keyword>
<proteinExistence type="inferred from homology"/>
<dbReference type="AlphaFoldDB" id="A0A2L1URJ7"/>
<keyword evidence="7 11" id="KW-0630">Potassium</keyword>
<dbReference type="PIRSF" id="PIRSF001296">
    <property type="entry name" value="K_ATPase_KdpC"/>
    <property type="match status" value="1"/>
</dbReference>
<keyword evidence="10 11" id="KW-0472">Membrane</keyword>
<gene>
    <name evidence="11" type="primary">kdpC</name>
    <name evidence="12" type="ORF">BV494_10955</name>
</gene>
<evidence type="ECO:0000256" key="10">
    <source>
        <dbReference type="ARBA" id="ARBA00023136"/>
    </source>
</evidence>
<keyword evidence="5 11" id="KW-0547">Nucleotide-binding</keyword>
<evidence type="ECO:0000256" key="6">
    <source>
        <dbReference type="ARBA" id="ARBA00022840"/>
    </source>
</evidence>
<keyword evidence="6 11" id="KW-0067">ATP-binding</keyword>
<evidence type="ECO:0000256" key="5">
    <source>
        <dbReference type="ARBA" id="ARBA00022741"/>
    </source>
</evidence>
<dbReference type="NCBIfam" id="NF001454">
    <property type="entry name" value="PRK00315.1"/>
    <property type="match status" value="1"/>
</dbReference>
<dbReference type="RefSeq" id="WP_104922911.1">
    <property type="nucleotide sequence ID" value="NZ_CP019062.1"/>
</dbReference>
<evidence type="ECO:0000256" key="2">
    <source>
        <dbReference type="ARBA" id="ARBA00022475"/>
    </source>
</evidence>
<dbReference type="Proteomes" id="UP000239197">
    <property type="component" value="Chromosome"/>
</dbReference>